<gene>
    <name evidence="2" type="ORF">OJAV_G00203710</name>
</gene>
<sequence length="114" mass="12599">MTSGQPLPPSVKVVGPTLQFSSQSNDLSGLYECETTNPYGSKRAYLYVDFSAGNCSLAWVLIGLLVFLTVLGAVYLHRTVKLQSIWSALWVRSNNFGQEAPQTPKKNQMQKKDS</sequence>
<keyword evidence="3" id="KW-1185">Reference proteome</keyword>
<dbReference type="Proteomes" id="UP000283210">
    <property type="component" value="Chromosome 21"/>
</dbReference>
<protein>
    <recommendedName>
        <fullName evidence="4">Ig-like domain-containing protein</fullName>
    </recommendedName>
</protein>
<evidence type="ECO:0008006" key="4">
    <source>
        <dbReference type="Google" id="ProtNLM"/>
    </source>
</evidence>
<dbReference type="InterPro" id="IPR036179">
    <property type="entry name" value="Ig-like_dom_sf"/>
</dbReference>
<dbReference type="AlphaFoldDB" id="A0A437C5A4"/>
<keyword evidence="1" id="KW-0812">Transmembrane</keyword>
<dbReference type="InterPro" id="IPR013783">
    <property type="entry name" value="Ig-like_fold"/>
</dbReference>
<name>A0A437C5A4_ORYJA</name>
<keyword evidence="1" id="KW-1133">Transmembrane helix</keyword>
<reference evidence="2 3" key="1">
    <citation type="submission" date="2018-11" db="EMBL/GenBank/DDBJ databases">
        <authorList>
            <person name="Lopez-Roques C."/>
            <person name="Donnadieu C."/>
            <person name="Bouchez O."/>
            <person name="Klopp C."/>
            <person name="Cabau C."/>
            <person name="Zahm M."/>
        </authorList>
    </citation>
    <scope>NUCLEOTIDE SEQUENCE [LARGE SCALE GENOMIC DNA]</scope>
    <source>
        <strain evidence="2">RS831</strain>
        <tissue evidence="2">Whole body</tissue>
    </source>
</reference>
<keyword evidence="1" id="KW-0472">Membrane</keyword>
<feature type="transmembrane region" description="Helical" evidence="1">
    <location>
        <begin position="56"/>
        <end position="76"/>
    </location>
</feature>
<proteinExistence type="predicted"/>
<dbReference type="OrthoDB" id="8957317at2759"/>
<accession>A0A437C5A4</accession>
<organism evidence="2 3">
    <name type="scientific">Oryzias javanicus</name>
    <name type="common">Javanese ricefish</name>
    <name type="synonym">Aplocheilus javanicus</name>
    <dbReference type="NCBI Taxonomy" id="123683"/>
    <lineage>
        <taxon>Eukaryota</taxon>
        <taxon>Metazoa</taxon>
        <taxon>Chordata</taxon>
        <taxon>Craniata</taxon>
        <taxon>Vertebrata</taxon>
        <taxon>Euteleostomi</taxon>
        <taxon>Actinopterygii</taxon>
        <taxon>Neopterygii</taxon>
        <taxon>Teleostei</taxon>
        <taxon>Neoteleostei</taxon>
        <taxon>Acanthomorphata</taxon>
        <taxon>Ovalentaria</taxon>
        <taxon>Atherinomorphae</taxon>
        <taxon>Beloniformes</taxon>
        <taxon>Adrianichthyidae</taxon>
        <taxon>Oryziinae</taxon>
        <taxon>Oryzias</taxon>
    </lineage>
</organism>
<reference evidence="2 3" key="2">
    <citation type="submission" date="2019-01" db="EMBL/GenBank/DDBJ databases">
        <title>A chromosome length genome reference of the Java medaka (oryzias javanicus).</title>
        <authorList>
            <person name="Herpin A."/>
            <person name="Takehana Y."/>
            <person name="Naruse K."/>
            <person name="Ansai S."/>
            <person name="Kawaguchi M."/>
        </authorList>
    </citation>
    <scope>NUCLEOTIDE SEQUENCE [LARGE SCALE GENOMIC DNA]</scope>
    <source>
        <strain evidence="2">RS831</strain>
        <tissue evidence="2">Whole body</tissue>
    </source>
</reference>
<dbReference type="SUPFAM" id="SSF48726">
    <property type="entry name" value="Immunoglobulin"/>
    <property type="match status" value="1"/>
</dbReference>
<evidence type="ECO:0000256" key="1">
    <source>
        <dbReference type="SAM" id="Phobius"/>
    </source>
</evidence>
<evidence type="ECO:0000313" key="3">
    <source>
        <dbReference type="Proteomes" id="UP000283210"/>
    </source>
</evidence>
<dbReference type="EMBL" id="CM012457">
    <property type="protein sequence ID" value="RVE57889.1"/>
    <property type="molecule type" value="Genomic_DNA"/>
</dbReference>
<evidence type="ECO:0000313" key="2">
    <source>
        <dbReference type="EMBL" id="RVE57889.1"/>
    </source>
</evidence>
<dbReference type="Gene3D" id="2.60.40.10">
    <property type="entry name" value="Immunoglobulins"/>
    <property type="match status" value="1"/>
</dbReference>